<accession>A0A1H4RVK0</accession>
<dbReference type="SUPFAM" id="SSF52172">
    <property type="entry name" value="CheY-like"/>
    <property type="match status" value="1"/>
</dbReference>
<dbReference type="InterPro" id="IPR011006">
    <property type="entry name" value="CheY-like_superfamily"/>
</dbReference>
<dbReference type="InterPro" id="IPR046947">
    <property type="entry name" value="LytR-like"/>
</dbReference>
<dbReference type="PANTHER" id="PTHR37299">
    <property type="entry name" value="TRANSCRIPTIONAL REGULATOR-RELATED"/>
    <property type="match status" value="1"/>
</dbReference>
<dbReference type="PANTHER" id="PTHR37299:SF1">
    <property type="entry name" value="STAGE 0 SPORULATION PROTEIN A HOMOLOG"/>
    <property type="match status" value="1"/>
</dbReference>
<dbReference type="Gene3D" id="2.40.50.1020">
    <property type="entry name" value="LytTr DNA-binding domain"/>
    <property type="match status" value="1"/>
</dbReference>
<dbReference type="InterPro" id="IPR007492">
    <property type="entry name" value="LytTR_DNA-bd_dom"/>
</dbReference>
<feature type="domain" description="HTH LytTR-type" evidence="3">
    <location>
        <begin position="125"/>
        <end position="227"/>
    </location>
</feature>
<keyword evidence="1" id="KW-0597">Phosphoprotein</keyword>
<dbReference type="SMART" id="SM00448">
    <property type="entry name" value="REC"/>
    <property type="match status" value="1"/>
</dbReference>
<dbReference type="PROSITE" id="PS50110">
    <property type="entry name" value="RESPONSE_REGULATORY"/>
    <property type="match status" value="1"/>
</dbReference>
<name>A0A1H4RVK0_9MICC</name>
<feature type="domain" description="Response regulatory" evidence="2">
    <location>
        <begin position="1"/>
        <end position="112"/>
    </location>
</feature>
<dbReference type="GO" id="GO:0003677">
    <property type="term" value="F:DNA binding"/>
    <property type="evidence" value="ECO:0007669"/>
    <property type="project" value="UniProtKB-KW"/>
</dbReference>
<proteinExistence type="predicted"/>
<evidence type="ECO:0000313" key="5">
    <source>
        <dbReference type="Proteomes" id="UP000182652"/>
    </source>
</evidence>
<feature type="modified residue" description="4-aspartylphosphate" evidence="1">
    <location>
        <position position="49"/>
    </location>
</feature>
<dbReference type="STRING" id="156980.SAMN04489745_2666"/>
<evidence type="ECO:0000259" key="2">
    <source>
        <dbReference type="PROSITE" id="PS50110"/>
    </source>
</evidence>
<sequence length="234" mass="25382">MVDDELPAIEELTFLLGKDARVGDIHRAESGEQALKELDATVFDAVFLDIHMPGLSGLQLARTLNSRPSPPAVVFVTADEDCALEAFELAAVDYLLKPIRPERLARSVSRISEPAGEALRAPEMIPVELGGVTRMVRRDEVQYVQAQGDYARLHTAEASYLVRVPLSELEQQWGTAGFLRIHRSYLVALGHVSSLKLGAAAPSVTVAGAELPISRRLLPAVRNALTPSRLRSGG</sequence>
<evidence type="ECO:0000256" key="1">
    <source>
        <dbReference type="PROSITE-ProRule" id="PRU00169"/>
    </source>
</evidence>
<dbReference type="Pfam" id="PF04397">
    <property type="entry name" value="LytTR"/>
    <property type="match status" value="1"/>
</dbReference>
<keyword evidence="5" id="KW-1185">Reference proteome</keyword>
<dbReference type="InterPro" id="IPR001789">
    <property type="entry name" value="Sig_transdc_resp-reg_receiver"/>
</dbReference>
<dbReference type="SMART" id="SM00850">
    <property type="entry name" value="LytTR"/>
    <property type="match status" value="1"/>
</dbReference>
<dbReference type="AlphaFoldDB" id="A0A1H4RVK0"/>
<dbReference type="GO" id="GO:0000156">
    <property type="term" value="F:phosphorelay response regulator activity"/>
    <property type="evidence" value="ECO:0007669"/>
    <property type="project" value="InterPro"/>
</dbReference>
<keyword evidence="4" id="KW-0238">DNA-binding</keyword>
<protein>
    <submittedName>
        <fullName evidence="4">DNA-binding response regulator, LytR/AlgR family</fullName>
    </submittedName>
</protein>
<dbReference type="PROSITE" id="PS50930">
    <property type="entry name" value="HTH_LYTTR"/>
    <property type="match status" value="1"/>
</dbReference>
<dbReference type="EMBL" id="FNSN01000003">
    <property type="protein sequence ID" value="SEC35916.1"/>
    <property type="molecule type" value="Genomic_DNA"/>
</dbReference>
<organism evidence="4 5">
    <name type="scientific">Arthrobacter woluwensis</name>
    <dbReference type="NCBI Taxonomy" id="156980"/>
    <lineage>
        <taxon>Bacteria</taxon>
        <taxon>Bacillati</taxon>
        <taxon>Actinomycetota</taxon>
        <taxon>Actinomycetes</taxon>
        <taxon>Micrococcales</taxon>
        <taxon>Micrococcaceae</taxon>
        <taxon>Arthrobacter</taxon>
    </lineage>
</organism>
<evidence type="ECO:0000259" key="3">
    <source>
        <dbReference type="PROSITE" id="PS50930"/>
    </source>
</evidence>
<evidence type="ECO:0000313" key="4">
    <source>
        <dbReference type="EMBL" id="SEC35916.1"/>
    </source>
</evidence>
<gene>
    <name evidence="4" type="ORF">SAMN04489745_2666</name>
</gene>
<dbReference type="Gene3D" id="3.40.50.2300">
    <property type="match status" value="1"/>
</dbReference>
<dbReference type="Pfam" id="PF00072">
    <property type="entry name" value="Response_reg"/>
    <property type="match status" value="1"/>
</dbReference>
<dbReference type="Proteomes" id="UP000182652">
    <property type="component" value="Unassembled WGS sequence"/>
</dbReference>
<reference evidence="4 5" key="1">
    <citation type="submission" date="2016-10" db="EMBL/GenBank/DDBJ databases">
        <authorList>
            <person name="de Groot N.N."/>
        </authorList>
    </citation>
    <scope>NUCLEOTIDE SEQUENCE [LARGE SCALE GENOMIC DNA]</scope>
    <source>
        <strain evidence="4 5">DSM 10495</strain>
    </source>
</reference>